<dbReference type="AlphaFoldDB" id="A0A1F6B172"/>
<keyword evidence="1" id="KW-0472">Membrane</keyword>
<reference evidence="2 3" key="1">
    <citation type="journal article" date="2016" name="Nat. Commun.">
        <title>Thousands of microbial genomes shed light on interconnected biogeochemical processes in an aquifer system.</title>
        <authorList>
            <person name="Anantharaman K."/>
            <person name="Brown C.T."/>
            <person name="Hug L.A."/>
            <person name="Sharon I."/>
            <person name="Castelle C.J."/>
            <person name="Probst A.J."/>
            <person name="Thomas B.C."/>
            <person name="Singh A."/>
            <person name="Wilkins M.J."/>
            <person name="Karaoz U."/>
            <person name="Brodie E.L."/>
            <person name="Williams K.H."/>
            <person name="Hubbard S.S."/>
            <person name="Banfield J.F."/>
        </authorList>
    </citation>
    <scope>NUCLEOTIDE SEQUENCE [LARGE SCALE GENOMIC DNA]</scope>
</reference>
<name>A0A1F6B172_9BACT</name>
<evidence type="ECO:0000313" key="3">
    <source>
        <dbReference type="Proteomes" id="UP000176450"/>
    </source>
</evidence>
<feature type="transmembrane region" description="Helical" evidence="1">
    <location>
        <begin position="37"/>
        <end position="55"/>
    </location>
</feature>
<feature type="transmembrane region" description="Helical" evidence="1">
    <location>
        <begin position="62"/>
        <end position="82"/>
    </location>
</feature>
<evidence type="ECO:0000313" key="2">
    <source>
        <dbReference type="EMBL" id="OGG30675.1"/>
    </source>
</evidence>
<sequence length="161" mass="18205">MMSLILVTCVFFSVFILHVAVHGYLIARGILTLKSTAVYVIGFFVLWIFYTFGLLSLPLTSVVYYVLLVLVGVMFYLTPYLGGETPASMILESFGEKRQQTFRDLMGLFTNTGLIWKRIEDLQMAGLIQKQGTHYSVTGKGKMAALLVLFYQKLFHRQLVG</sequence>
<evidence type="ECO:0000256" key="1">
    <source>
        <dbReference type="SAM" id="Phobius"/>
    </source>
</evidence>
<keyword evidence="1" id="KW-1133">Transmembrane helix</keyword>
<dbReference type="Proteomes" id="UP000176450">
    <property type="component" value="Unassembled WGS sequence"/>
</dbReference>
<organism evidence="2 3">
    <name type="scientific">Candidatus Gottesmanbacteria bacterium RIFCSPLOWO2_01_FULL_46_9</name>
    <dbReference type="NCBI Taxonomy" id="1798394"/>
    <lineage>
        <taxon>Bacteria</taxon>
        <taxon>Candidatus Gottesmaniibacteriota</taxon>
    </lineage>
</organism>
<keyword evidence="1" id="KW-0812">Transmembrane</keyword>
<gene>
    <name evidence="2" type="ORF">A3A63_00645</name>
</gene>
<dbReference type="EMBL" id="MFJX01000026">
    <property type="protein sequence ID" value="OGG30675.1"/>
    <property type="molecule type" value="Genomic_DNA"/>
</dbReference>
<comment type="caution">
    <text evidence="2">The sequence shown here is derived from an EMBL/GenBank/DDBJ whole genome shotgun (WGS) entry which is preliminary data.</text>
</comment>
<accession>A0A1F6B172</accession>
<protein>
    <submittedName>
        <fullName evidence="2">Uncharacterized protein</fullName>
    </submittedName>
</protein>
<proteinExistence type="predicted"/>